<evidence type="ECO:0000313" key="2">
    <source>
        <dbReference type="EMBL" id="GER30662.1"/>
    </source>
</evidence>
<sequence>MAENHTAQDVSFSPPINSRHLIQSTGNTSSPAKSVAVTSLVSAIQAPIIEEDIVENNIQMVESTGMDIEKGVSPHNSLALVENHKNPVVPSLKTWKRIGSSKGRLQRASDPPLFIDQTLMGKRDREDINYGKSINIWEHPWVPKLPGFKPAGKFLRNPELL</sequence>
<reference evidence="3" key="1">
    <citation type="journal article" date="2019" name="Curr. Biol.">
        <title>Genome Sequence of Striga asiatica Provides Insight into the Evolution of Plant Parasitism.</title>
        <authorList>
            <person name="Yoshida S."/>
            <person name="Kim S."/>
            <person name="Wafula E.K."/>
            <person name="Tanskanen J."/>
            <person name="Kim Y.M."/>
            <person name="Honaas L."/>
            <person name="Yang Z."/>
            <person name="Spallek T."/>
            <person name="Conn C.E."/>
            <person name="Ichihashi Y."/>
            <person name="Cheong K."/>
            <person name="Cui S."/>
            <person name="Der J.P."/>
            <person name="Gundlach H."/>
            <person name="Jiao Y."/>
            <person name="Hori C."/>
            <person name="Ishida J.K."/>
            <person name="Kasahara H."/>
            <person name="Kiba T."/>
            <person name="Kim M.S."/>
            <person name="Koo N."/>
            <person name="Laohavisit A."/>
            <person name="Lee Y.H."/>
            <person name="Lumba S."/>
            <person name="McCourt P."/>
            <person name="Mortimer J.C."/>
            <person name="Mutuku J.M."/>
            <person name="Nomura T."/>
            <person name="Sasaki-Sekimoto Y."/>
            <person name="Seto Y."/>
            <person name="Wang Y."/>
            <person name="Wakatake T."/>
            <person name="Sakakibara H."/>
            <person name="Demura T."/>
            <person name="Yamaguchi S."/>
            <person name="Yoneyama K."/>
            <person name="Manabe R.I."/>
            <person name="Nelson D.C."/>
            <person name="Schulman A.H."/>
            <person name="Timko M.P."/>
            <person name="dePamphilis C.W."/>
            <person name="Choi D."/>
            <person name="Shirasu K."/>
        </authorList>
    </citation>
    <scope>NUCLEOTIDE SEQUENCE [LARGE SCALE GENOMIC DNA]</scope>
    <source>
        <strain evidence="3">cv. UVA1</strain>
    </source>
</reference>
<comment type="caution">
    <text evidence="2">The sequence shown here is derived from an EMBL/GenBank/DDBJ whole genome shotgun (WGS) entry which is preliminary data.</text>
</comment>
<organism evidence="2 3">
    <name type="scientific">Striga asiatica</name>
    <name type="common">Asiatic witchweed</name>
    <name type="synonym">Buchnera asiatica</name>
    <dbReference type="NCBI Taxonomy" id="4170"/>
    <lineage>
        <taxon>Eukaryota</taxon>
        <taxon>Viridiplantae</taxon>
        <taxon>Streptophyta</taxon>
        <taxon>Embryophyta</taxon>
        <taxon>Tracheophyta</taxon>
        <taxon>Spermatophyta</taxon>
        <taxon>Magnoliopsida</taxon>
        <taxon>eudicotyledons</taxon>
        <taxon>Gunneridae</taxon>
        <taxon>Pentapetalae</taxon>
        <taxon>asterids</taxon>
        <taxon>lamiids</taxon>
        <taxon>Lamiales</taxon>
        <taxon>Orobanchaceae</taxon>
        <taxon>Buchnereae</taxon>
        <taxon>Striga</taxon>
    </lineage>
</organism>
<keyword evidence="3" id="KW-1185">Reference proteome</keyword>
<accession>A0A5A7PD82</accession>
<dbReference type="AlphaFoldDB" id="A0A5A7PD82"/>
<evidence type="ECO:0000256" key="1">
    <source>
        <dbReference type="SAM" id="MobiDB-lite"/>
    </source>
</evidence>
<gene>
    <name evidence="2" type="ORF">STAS_06615</name>
</gene>
<proteinExistence type="predicted"/>
<evidence type="ECO:0000313" key="3">
    <source>
        <dbReference type="Proteomes" id="UP000325081"/>
    </source>
</evidence>
<dbReference type="EMBL" id="BKCP01004372">
    <property type="protein sequence ID" value="GER30662.1"/>
    <property type="molecule type" value="Genomic_DNA"/>
</dbReference>
<name>A0A5A7PD82_STRAF</name>
<dbReference type="Proteomes" id="UP000325081">
    <property type="component" value="Unassembled WGS sequence"/>
</dbReference>
<protein>
    <submittedName>
        <fullName evidence="2">Alanine racemase</fullName>
    </submittedName>
</protein>
<feature type="region of interest" description="Disordered" evidence="1">
    <location>
        <begin position="1"/>
        <end position="31"/>
    </location>
</feature>